<keyword evidence="2" id="KW-1185">Reference proteome</keyword>
<proteinExistence type="predicted"/>
<sequence>MDVAHRKESPPVASAANSRASSFFIEDILFSKPKQLCRDYPGFSGLSAIIRPSIPIDYSGYHCFPAAPMFFPHVLQHVQGLAAKHAEHPFLAASSAGWCET</sequence>
<gene>
    <name evidence="1" type="ORF">DPMN_074740</name>
</gene>
<reference evidence="1" key="2">
    <citation type="submission" date="2020-11" db="EMBL/GenBank/DDBJ databases">
        <authorList>
            <person name="McCartney M.A."/>
            <person name="Auch B."/>
            <person name="Kono T."/>
            <person name="Mallez S."/>
            <person name="Becker A."/>
            <person name="Gohl D.M."/>
            <person name="Silverstein K.A.T."/>
            <person name="Koren S."/>
            <person name="Bechman K.B."/>
            <person name="Herman A."/>
            <person name="Abrahante J.E."/>
            <person name="Garbe J."/>
        </authorList>
    </citation>
    <scope>NUCLEOTIDE SEQUENCE</scope>
    <source>
        <strain evidence="1">Duluth1</strain>
        <tissue evidence="1">Whole animal</tissue>
    </source>
</reference>
<comment type="caution">
    <text evidence="1">The sequence shown here is derived from an EMBL/GenBank/DDBJ whole genome shotgun (WGS) entry which is preliminary data.</text>
</comment>
<dbReference type="EMBL" id="JAIWYP010000015">
    <property type="protein sequence ID" value="KAH3699777.1"/>
    <property type="molecule type" value="Genomic_DNA"/>
</dbReference>
<organism evidence="1 2">
    <name type="scientific">Dreissena polymorpha</name>
    <name type="common">Zebra mussel</name>
    <name type="synonym">Mytilus polymorpha</name>
    <dbReference type="NCBI Taxonomy" id="45954"/>
    <lineage>
        <taxon>Eukaryota</taxon>
        <taxon>Metazoa</taxon>
        <taxon>Spiralia</taxon>
        <taxon>Lophotrochozoa</taxon>
        <taxon>Mollusca</taxon>
        <taxon>Bivalvia</taxon>
        <taxon>Autobranchia</taxon>
        <taxon>Heteroconchia</taxon>
        <taxon>Euheterodonta</taxon>
        <taxon>Imparidentia</taxon>
        <taxon>Neoheterodontei</taxon>
        <taxon>Myida</taxon>
        <taxon>Dreissenoidea</taxon>
        <taxon>Dreissenidae</taxon>
        <taxon>Dreissena</taxon>
    </lineage>
</organism>
<dbReference type="AlphaFoldDB" id="A0A9D3YFX1"/>
<protein>
    <submittedName>
        <fullName evidence="1">Uncharacterized protein</fullName>
    </submittedName>
</protein>
<name>A0A9D3YFX1_DREPO</name>
<dbReference type="Proteomes" id="UP000828390">
    <property type="component" value="Unassembled WGS sequence"/>
</dbReference>
<evidence type="ECO:0000313" key="2">
    <source>
        <dbReference type="Proteomes" id="UP000828390"/>
    </source>
</evidence>
<reference evidence="1" key="1">
    <citation type="journal article" date="2019" name="bioRxiv">
        <title>The Genome of the Zebra Mussel, Dreissena polymorpha: A Resource for Invasive Species Research.</title>
        <authorList>
            <person name="McCartney M.A."/>
            <person name="Auch B."/>
            <person name="Kono T."/>
            <person name="Mallez S."/>
            <person name="Zhang Y."/>
            <person name="Obille A."/>
            <person name="Becker A."/>
            <person name="Abrahante J.E."/>
            <person name="Garbe J."/>
            <person name="Badalamenti J.P."/>
            <person name="Herman A."/>
            <person name="Mangelson H."/>
            <person name="Liachko I."/>
            <person name="Sullivan S."/>
            <person name="Sone E.D."/>
            <person name="Koren S."/>
            <person name="Silverstein K.A.T."/>
            <person name="Beckman K.B."/>
            <person name="Gohl D.M."/>
        </authorList>
    </citation>
    <scope>NUCLEOTIDE SEQUENCE</scope>
    <source>
        <strain evidence="1">Duluth1</strain>
        <tissue evidence="1">Whole animal</tissue>
    </source>
</reference>
<evidence type="ECO:0000313" key="1">
    <source>
        <dbReference type="EMBL" id="KAH3699777.1"/>
    </source>
</evidence>
<accession>A0A9D3YFX1</accession>